<feature type="domain" description="HTH lysR-type" evidence="5">
    <location>
        <begin position="1"/>
        <end position="58"/>
    </location>
</feature>
<dbReference type="Proteomes" id="UP000515860">
    <property type="component" value="Chromosome"/>
</dbReference>
<dbReference type="Gene3D" id="3.40.50.150">
    <property type="entry name" value="Vaccinia Virus protein VP39"/>
    <property type="match status" value="1"/>
</dbReference>
<dbReference type="InterPro" id="IPR036390">
    <property type="entry name" value="WH_DNA-bd_sf"/>
</dbReference>
<evidence type="ECO:0000256" key="2">
    <source>
        <dbReference type="ARBA" id="ARBA00023015"/>
    </source>
</evidence>
<dbReference type="AlphaFoldDB" id="A0A7G9GFJ9"/>
<dbReference type="PANTHER" id="PTHR30126">
    <property type="entry name" value="HTH-TYPE TRANSCRIPTIONAL REGULATOR"/>
    <property type="match status" value="1"/>
</dbReference>
<dbReference type="Gene3D" id="3.40.190.290">
    <property type="match status" value="1"/>
</dbReference>
<accession>A0A7G9GFJ9</accession>
<dbReference type="PROSITE" id="PS50931">
    <property type="entry name" value="HTH_LYSR"/>
    <property type="match status" value="1"/>
</dbReference>
<dbReference type="InterPro" id="IPR029063">
    <property type="entry name" value="SAM-dependent_MTases_sf"/>
</dbReference>
<protein>
    <submittedName>
        <fullName evidence="6">LysR family transcriptional regulator</fullName>
    </submittedName>
</protein>
<dbReference type="InterPro" id="IPR036388">
    <property type="entry name" value="WH-like_DNA-bd_sf"/>
</dbReference>
<evidence type="ECO:0000256" key="3">
    <source>
        <dbReference type="ARBA" id="ARBA00023125"/>
    </source>
</evidence>
<dbReference type="InterPro" id="IPR005119">
    <property type="entry name" value="LysR_subst-bd"/>
</dbReference>
<keyword evidence="4" id="KW-0804">Transcription</keyword>
<name>A0A7G9GFJ9_9FIRM</name>
<dbReference type="Pfam" id="PF03466">
    <property type="entry name" value="LysR_substrate"/>
    <property type="match status" value="1"/>
</dbReference>
<evidence type="ECO:0000313" key="7">
    <source>
        <dbReference type="Proteomes" id="UP000515860"/>
    </source>
</evidence>
<dbReference type="InterPro" id="IPR000847">
    <property type="entry name" value="LysR_HTH_N"/>
</dbReference>
<evidence type="ECO:0000259" key="5">
    <source>
        <dbReference type="PROSITE" id="PS50931"/>
    </source>
</evidence>
<sequence>MNQHNIQYFLTAVEEQSFSRTARKYFVSQAAVTQQIASIEKELQTVLFIRKNNGIEVTEAGLYFYEKIKKLLEEYREISGNLRRFREEKPETLLIGVSTLQEYEWLIPCLKKFSETDKRTGFQVRAGSPGQLRDMLKNGKLSFFLSDNPIFAEEDGLEALPAYCTGISIIAGTGSPLFDKEEIGIEDLKGIPLILAEAERRDTEWCDFEFYRFCRSAGFVPEVSGHAASFLEAVILADEGKGVVVYMEDISGRYRESPFRKIRQLKVSVCMQKFLIHRRKEENPDLLRLLKYLSGAERSHQKIGRADLKSDFGVLWKEALKQEDGSYSRRLLDDTAEIDFWHRFMEKKSIYRQDPWAVRMSGVVTELIRDMRPESILEIGPGWGNYTMDLASICEEMYCLDLSPDVLDYIKLWAKKLNKPEIRTILSKWEDYEEDRTYDIIFAYNCFYRMLHLRECLEKMNRMAGKLCIIGMGLGEVENYYREMEKALQVRLAYDKKDYIYFINILYQMGIDANIQIIPLSKDITFQTWEQVVQYGTSCLYERQAEMNSHGPEIENILKKYFLRKRDGSYHYRYDYRGTLIYWKPAG</sequence>
<evidence type="ECO:0000256" key="4">
    <source>
        <dbReference type="ARBA" id="ARBA00023163"/>
    </source>
</evidence>
<dbReference type="RefSeq" id="WP_118644534.1">
    <property type="nucleotide sequence ID" value="NZ_CP060635.1"/>
</dbReference>
<dbReference type="KEGG" id="whj:H9Q79_04640"/>
<gene>
    <name evidence="6" type="ORF">H9Q79_04640</name>
</gene>
<evidence type="ECO:0000313" key="6">
    <source>
        <dbReference type="EMBL" id="QNM09581.1"/>
    </source>
</evidence>
<dbReference type="InterPro" id="IPR041698">
    <property type="entry name" value="Methyltransf_25"/>
</dbReference>
<dbReference type="SUPFAM" id="SSF53335">
    <property type="entry name" value="S-adenosyl-L-methionine-dependent methyltransferases"/>
    <property type="match status" value="1"/>
</dbReference>
<dbReference type="EMBL" id="CP060635">
    <property type="protein sequence ID" value="QNM09581.1"/>
    <property type="molecule type" value="Genomic_DNA"/>
</dbReference>
<dbReference type="CDD" id="cd02440">
    <property type="entry name" value="AdoMet_MTases"/>
    <property type="match status" value="1"/>
</dbReference>
<keyword evidence="3" id="KW-0238">DNA-binding</keyword>
<dbReference type="SUPFAM" id="SSF53850">
    <property type="entry name" value="Periplasmic binding protein-like II"/>
    <property type="match status" value="1"/>
</dbReference>
<proteinExistence type="inferred from homology"/>
<dbReference type="Gene3D" id="1.10.10.10">
    <property type="entry name" value="Winged helix-like DNA-binding domain superfamily/Winged helix DNA-binding domain"/>
    <property type="match status" value="1"/>
</dbReference>
<dbReference type="PANTHER" id="PTHR30126:SF40">
    <property type="entry name" value="HTH-TYPE TRANSCRIPTIONAL REGULATOR GLTR"/>
    <property type="match status" value="1"/>
</dbReference>
<dbReference type="Pfam" id="PF13649">
    <property type="entry name" value="Methyltransf_25"/>
    <property type="match status" value="1"/>
</dbReference>
<dbReference type="Pfam" id="PF00126">
    <property type="entry name" value="HTH_1"/>
    <property type="match status" value="1"/>
</dbReference>
<dbReference type="FunFam" id="1.10.10.10:FF:000001">
    <property type="entry name" value="LysR family transcriptional regulator"/>
    <property type="match status" value="1"/>
</dbReference>
<keyword evidence="2" id="KW-0805">Transcription regulation</keyword>
<comment type="similarity">
    <text evidence="1">Belongs to the LysR transcriptional regulatory family.</text>
</comment>
<dbReference type="GO" id="GO:0003700">
    <property type="term" value="F:DNA-binding transcription factor activity"/>
    <property type="evidence" value="ECO:0007669"/>
    <property type="project" value="InterPro"/>
</dbReference>
<dbReference type="CDD" id="cd05466">
    <property type="entry name" value="PBP2_LTTR_substrate"/>
    <property type="match status" value="1"/>
</dbReference>
<organism evidence="6 7">
    <name type="scientific">Wansuia hejianensis</name>
    <dbReference type="NCBI Taxonomy" id="2763667"/>
    <lineage>
        <taxon>Bacteria</taxon>
        <taxon>Bacillati</taxon>
        <taxon>Bacillota</taxon>
        <taxon>Clostridia</taxon>
        <taxon>Lachnospirales</taxon>
        <taxon>Lachnospiraceae</taxon>
        <taxon>Wansuia</taxon>
    </lineage>
</organism>
<evidence type="ECO:0000256" key="1">
    <source>
        <dbReference type="ARBA" id="ARBA00009437"/>
    </source>
</evidence>
<dbReference type="SUPFAM" id="SSF46785">
    <property type="entry name" value="Winged helix' DNA-binding domain"/>
    <property type="match status" value="1"/>
</dbReference>
<dbReference type="GO" id="GO:0000976">
    <property type="term" value="F:transcription cis-regulatory region binding"/>
    <property type="evidence" value="ECO:0007669"/>
    <property type="project" value="TreeGrafter"/>
</dbReference>
<keyword evidence="7" id="KW-1185">Reference proteome</keyword>
<reference evidence="6 7" key="1">
    <citation type="submission" date="2020-08" db="EMBL/GenBank/DDBJ databases">
        <authorList>
            <person name="Liu C."/>
            <person name="Sun Q."/>
        </authorList>
    </citation>
    <scope>NUCLEOTIDE SEQUENCE [LARGE SCALE GENOMIC DNA]</scope>
    <source>
        <strain evidence="6 7">NSJ-29</strain>
    </source>
</reference>